<dbReference type="EMBL" id="FPIZ01000010">
    <property type="protein sequence ID" value="SFW67105.1"/>
    <property type="molecule type" value="Genomic_DNA"/>
</dbReference>
<reference evidence="1 3" key="1">
    <citation type="submission" date="2016-11" db="EMBL/GenBank/DDBJ databases">
        <authorList>
            <person name="Jaros S."/>
            <person name="Januszkiewicz K."/>
            <person name="Wedrychowicz H."/>
        </authorList>
    </citation>
    <scope>NUCLEOTIDE SEQUENCE [LARGE SCALE GENOMIC DNA]</scope>
    <source>
        <strain evidence="1 3">DSM 784</strain>
    </source>
</reference>
<dbReference type="OrthoDB" id="671208at2"/>
<dbReference type="EMBL" id="CP140154">
    <property type="protein sequence ID" value="WQG90130.1"/>
    <property type="molecule type" value="Genomic_DNA"/>
</dbReference>
<organism evidence="1 3">
    <name type="scientific">Chitinophaga sancti</name>
    <dbReference type="NCBI Taxonomy" id="1004"/>
    <lineage>
        <taxon>Bacteria</taxon>
        <taxon>Pseudomonadati</taxon>
        <taxon>Bacteroidota</taxon>
        <taxon>Chitinophagia</taxon>
        <taxon>Chitinophagales</taxon>
        <taxon>Chitinophagaceae</taxon>
        <taxon>Chitinophaga</taxon>
    </lineage>
</organism>
<reference evidence="2 4" key="2">
    <citation type="submission" date="2023-11" db="EMBL/GenBank/DDBJ databases">
        <title>MicrobeMod: A computational toolkit for identifying prokaryotic methylation and restriction-modification with nanopore sequencing.</title>
        <authorList>
            <person name="Crits-Christoph A."/>
            <person name="Kang S.C."/>
            <person name="Lee H."/>
            <person name="Ostrov N."/>
        </authorList>
    </citation>
    <scope>NUCLEOTIDE SEQUENCE [LARGE SCALE GENOMIC DNA]</scope>
    <source>
        <strain evidence="2 4">ATCC 23090</strain>
    </source>
</reference>
<protein>
    <recommendedName>
        <fullName evidence="5">Transposase</fullName>
    </recommendedName>
</protein>
<dbReference type="Proteomes" id="UP001326715">
    <property type="component" value="Chromosome"/>
</dbReference>
<evidence type="ECO:0000313" key="1">
    <source>
        <dbReference type="EMBL" id="SFW67105.1"/>
    </source>
</evidence>
<keyword evidence="4" id="KW-1185">Reference proteome</keyword>
<dbReference type="AlphaFoldDB" id="A0A1K1R5B0"/>
<dbReference type="NCBIfam" id="NF047593">
    <property type="entry name" value="IS66_ISAeme5_TnpA"/>
    <property type="match status" value="1"/>
</dbReference>
<evidence type="ECO:0000313" key="4">
    <source>
        <dbReference type="Proteomes" id="UP001326715"/>
    </source>
</evidence>
<name>A0A1K1R5B0_9BACT</name>
<dbReference type="STRING" id="1004.SAMN05661012_03398"/>
<evidence type="ECO:0000313" key="3">
    <source>
        <dbReference type="Proteomes" id="UP000183788"/>
    </source>
</evidence>
<dbReference type="RefSeq" id="WP_072362417.1">
    <property type="nucleotide sequence ID" value="NZ_CP139972.1"/>
</dbReference>
<gene>
    <name evidence="1" type="ORF">SAMN05661012_03398</name>
    <name evidence="2" type="ORF">SR876_01365</name>
</gene>
<evidence type="ECO:0008006" key="5">
    <source>
        <dbReference type="Google" id="ProtNLM"/>
    </source>
</evidence>
<evidence type="ECO:0000313" key="2">
    <source>
        <dbReference type="EMBL" id="WQG90130.1"/>
    </source>
</evidence>
<accession>A0A1K1R5B0</accession>
<proteinExistence type="predicted"/>
<dbReference type="Proteomes" id="UP000183788">
    <property type="component" value="Unassembled WGS sequence"/>
</dbReference>
<sequence>MRKKQIQRSLPGSPLKVDMAFHVRQQPDSGMIISEYCRAHQISEGSFYYWLKKTNNTSPVPSSPPAILPVKIVASSNEPVNSNLFAEVRGIAIYQPVPAEYLLTLLNH</sequence>